<dbReference type="Proteomes" id="UP000522313">
    <property type="component" value="Unassembled WGS sequence"/>
</dbReference>
<reference evidence="2 5" key="1">
    <citation type="submission" date="2020-08" db="EMBL/GenBank/DDBJ databases">
        <title>Genomic Encyclopedia of Type Strains, Phase IV (KMG-IV): sequencing the most valuable type-strain genomes for metagenomic binning, comparative biology and taxonomic classification.</title>
        <authorList>
            <person name="Goeker M."/>
        </authorList>
    </citation>
    <scope>NUCLEOTIDE SEQUENCE [LARGE SCALE GENOMIC DNA]</scope>
    <source>
        <strain evidence="2 5">DSM 101535</strain>
    </source>
</reference>
<name>A0A7X0JGX7_9SPHN</name>
<dbReference type="AlphaFoldDB" id="A0A7X0JGX7"/>
<protein>
    <submittedName>
        <fullName evidence="3">PIN domain nuclease of toxin-antitoxin system</fullName>
    </submittedName>
</protein>
<dbReference type="PANTHER" id="PTHR36173">
    <property type="entry name" value="RIBONUCLEASE VAPC16-RELATED"/>
    <property type="match status" value="1"/>
</dbReference>
<dbReference type="SUPFAM" id="SSF88723">
    <property type="entry name" value="PIN domain-like"/>
    <property type="match status" value="1"/>
</dbReference>
<dbReference type="PANTHER" id="PTHR36173:SF2">
    <property type="entry name" value="RIBONUCLEASE VAPC16"/>
    <property type="match status" value="1"/>
</dbReference>
<evidence type="ECO:0000259" key="1">
    <source>
        <dbReference type="Pfam" id="PF01850"/>
    </source>
</evidence>
<sequence length="128" mass="14245">MRLLLDTHALLWWWFDDATLPDRAKAAIGDRDNEVYVSAASGWEIATKVRKGQLAGIADRMANFEHYLADDGFRALSITMAHGVRSGALPGAHKDPFDRMLAAQALMEDLTLVTCDKVMANFGCETFW</sequence>
<proteinExistence type="predicted"/>
<feature type="domain" description="PIN" evidence="1">
    <location>
        <begin position="4"/>
        <end position="121"/>
    </location>
</feature>
<evidence type="ECO:0000313" key="5">
    <source>
        <dbReference type="Proteomes" id="UP000560131"/>
    </source>
</evidence>
<dbReference type="Proteomes" id="UP000560131">
    <property type="component" value="Unassembled WGS sequence"/>
</dbReference>
<accession>A0A7X0JGX7</accession>
<evidence type="ECO:0000313" key="2">
    <source>
        <dbReference type="EMBL" id="MBB5725702.1"/>
    </source>
</evidence>
<gene>
    <name evidence="3" type="ORF">F4693_003530</name>
    <name evidence="2" type="ORF">FHS97_001628</name>
</gene>
<reference evidence="3 4" key="2">
    <citation type="submission" date="2020-08" db="EMBL/GenBank/DDBJ databases">
        <title>The Agave Microbiome: Exploring the role of microbial communities in plant adaptations to desert environments.</title>
        <authorList>
            <person name="Partida-Martinez L.P."/>
        </authorList>
    </citation>
    <scope>NUCLEOTIDE SEQUENCE [LARGE SCALE GENOMIC DNA]</scope>
    <source>
        <strain evidence="3 4">AS3.13</strain>
    </source>
</reference>
<dbReference type="Pfam" id="PF01850">
    <property type="entry name" value="PIN"/>
    <property type="match status" value="1"/>
</dbReference>
<dbReference type="InterPro" id="IPR029060">
    <property type="entry name" value="PIN-like_dom_sf"/>
</dbReference>
<dbReference type="RefSeq" id="WP_184035584.1">
    <property type="nucleotide sequence ID" value="NZ_BAABAR010000004.1"/>
</dbReference>
<organism evidence="3 4">
    <name type="scientific">Sphingomonas endophytica</name>
    <dbReference type="NCBI Taxonomy" id="869719"/>
    <lineage>
        <taxon>Bacteria</taxon>
        <taxon>Pseudomonadati</taxon>
        <taxon>Pseudomonadota</taxon>
        <taxon>Alphaproteobacteria</taxon>
        <taxon>Sphingomonadales</taxon>
        <taxon>Sphingomonadaceae</taxon>
        <taxon>Sphingomonas</taxon>
    </lineage>
</organism>
<comment type="caution">
    <text evidence="3">The sequence shown here is derived from an EMBL/GenBank/DDBJ whole genome shotgun (WGS) entry which is preliminary data.</text>
</comment>
<evidence type="ECO:0000313" key="4">
    <source>
        <dbReference type="Proteomes" id="UP000522313"/>
    </source>
</evidence>
<dbReference type="Gene3D" id="3.40.50.1010">
    <property type="entry name" value="5'-nuclease"/>
    <property type="match status" value="1"/>
</dbReference>
<dbReference type="InterPro" id="IPR052919">
    <property type="entry name" value="TA_system_RNase"/>
</dbReference>
<evidence type="ECO:0000313" key="3">
    <source>
        <dbReference type="EMBL" id="MBB6506527.1"/>
    </source>
</evidence>
<dbReference type="EMBL" id="JACHBT010000025">
    <property type="protein sequence ID" value="MBB6506527.1"/>
    <property type="molecule type" value="Genomic_DNA"/>
</dbReference>
<dbReference type="CDD" id="cd09872">
    <property type="entry name" value="PIN_Sll0205-like"/>
    <property type="match status" value="1"/>
</dbReference>
<dbReference type="EMBL" id="JACIJN010000004">
    <property type="protein sequence ID" value="MBB5725702.1"/>
    <property type="molecule type" value="Genomic_DNA"/>
</dbReference>
<reference evidence="3 4" key="3">
    <citation type="submission" date="2020-08" db="EMBL/GenBank/DDBJ databases">
        <authorList>
            <person name="Partida-Martinez L."/>
            <person name="Huntemann M."/>
            <person name="Clum A."/>
            <person name="Wang J."/>
            <person name="Palaniappan K."/>
            <person name="Ritter S."/>
            <person name="Chen I.-M."/>
            <person name="Stamatis D."/>
            <person name="Reddy T."/>
            <person name="O'Malley R."/>
            <person name="Daum C."/>
            <person name="Shapiro N."/>
            <person name="Ivanova N."/>
            <person name="Kyrpides N."/>
            <person name="Woyke T."/>
        </authorList>
    </citation>
    <scope>NUCLEOTIDE SEQUENCE [LARGE SCALE GENOMIC DNA]</scope>
    <source>
        <strain evidence="3 4">AS3.13</strain>
    </source>
</reference>
<dbReference type="InterPro" id="IPR002716">
    <property type="entry name" value="PIN_dom"/>
</dbReference>
<keyword evidence="5" id="KW-1185">Reference proteome</keyword>
<dbReference type="InterPro" id="IPR041705">
    <property type="entry name" value="PIN_Sll0205"/>
</dbReference>